<dbReference type="AlphaFoldDB" id="A0A2H3NR55"/>
<evidence type="ECO:0000256" key="1">
    <source>
        <dbReference type="SAM" id="SignalP"/>
    </source>
</evidence>
<keyword evidence="1" id="KW-0732">Signal</keyword>
<organism evidence="2 3">
    <name type="scientific">Longimonas halophila</name>
    <dbReference type="NCBI Taxonomy" id="1469170"/>
    <lineage>
        <taxon>Bacteria</taxon>
        <taxon>Pseudomonadati</taxon>
        <taxon>Rhodothermota</taxon>
        <taxon>Rhodothermia</taxon>
        <taxon>Rhodothermales</taxon>
        <taxon>Salisaetaceae</taxon>
        <taxon>Longimonas</taxon>
    </lineage>
</organism>
<protein>
    <recommendedName>
        <fullName evidence="4">Tetratricopeptide repeat protein</fullName>
    </recommendedName>
</protein>
<evidence type="ECO:0008006" key="4">
    <source>
        <dbReference type="Google" id="ProtNLM"/>
    </source>
</evidence>
<dbReference type="PANTHER" id="PTHR45588:SF1">
    <property type="entry name" value="WW DOMAIN-CONTAINING PROTEIN"/>
    <property type="match status" value="1"/>
</dbReference>
<dbReference type="InterPro" id="IPR011990">
    <property type="entry name" value="TPR-like_helical_dom_sf"/>
</dbReference>
<evidence type="ECO:0000313" key="2">
    <source>
        <dbReference type="EMBL" id="PEN09552.1"/>
    </source>
</evidence>
<proteinExistence type="predicted"/>
<dbReference type="RefSeq" id="WP_098060950.1">
    <property type="nucleotide sequence ID" value="NZ_PDEP01000001.1"/>
</dbReference>
<accession>A0A2H3NR55</accession>
<sequence length="524" mass="58176">MTDFRSCIRSCGLAGLLLLGSVLLASAQDTQLGETEFPTSGAPEAHEAFMEGLLLLHSFEYQDARTAFQTAQSRDSTFAMAYWGEAMTHNHPLWYQQDAEAARAALNELAPTAEDRLNHAPTDREKAYLRAVHTLYGDGSKQERDHAYRTAMTEVAEQFPEDLNAQAFHALSILGTSHDGRDTRLYMQAAAIVEEVFDANPQHPGAAHYLIHSYDDPVHAPLGLRAARVYSDIAPDAAHALHMPAHIFSALGQWERAAELNTRSWQASVDRMERQERSIEARSYHALWWLAYEQLQQGQHAAAESTIDTMHTAIQQRPDAGTHQAHFVRMRAAHLVETQDWTHPITDIAVDPEDLSLLDAATDAFAMGWRAVAQDNLDTAQRRHDALRTRLDNAPDDNTTARATLMAEQLRALIVQEQEGLEAALAIMESAVEEAEALPLRYGPPRPVKPVHELYGDMLLAVDRPTQAQTQYRIALDRAPRRAWATRGWARAAGAAGDTETAQEANAQLQSIWSHADDAVQAAR</sequence>
<dbReference type="Proteomes" id="UP000221024">
    <property type="component" value="Unassembled WGS sequence"/>
</dbReference>
<feature type="signal peptide" evidence="1">
    <location>
        <begin position="1"/>
        <end position="27"/>
    </location>
</feature>
<keyword evidence="3" id="KW-1185">Reference proteome</keyword>
<feature type="chain" id="PRO_5013588135" description="Tetratricopeptide repeat protein" evidence="1">
    <location>
        <begin position="28"/>
        <end position="524"/>
    </location>
</feature>
<evidence type="ECO:0000313" key="3">
    <source>
        <dbReference type="Proteomes" id="UP000221024"/>
    </source>
</evidence>
<dbReference type="EMBL" id="PDEP01000001">
    <property type="protein sequence ID" value="PEN09552.1"/>
    <property type="molecule type" value="Genomic_DNA"/>
</dbReference>
<gene>
    <name evidence="2" type="ORF">CRI93_02130</name>
</gene>
<name>A0A2H3NR55_9BACT</name>
<dbReference type="OrthoDB" id="9778494at2"/>
<comment type="caution">
    <text evidence="2">The sequence shown here is derived from an EMBL/GenBank/DDBJ whole genome shotgun (WGS) entry which is preliminary data.</text>
</comment>
<dbReference type="SUPFAM" id="SSF48452">
    <property type="entry name" value="TPR-like"/>
    <property type="match status" value="2"/>
</dbReference>
<dbReference type="PANTHER" id="PTHR45588">
    <property type="entry name" value="TPR DOMAIN-CONTAINING PROTEIN"/>
    <property type="match status" value="1"/>
</dbReference>
<reference evidence="2 3" key="1">
    <citation type="submission" date="2017-10" db="EMBL/GenBank/DDBJ databases">
        <title>Draft genome of Longimonas halophila.</title>
        <authorList>
            <person name="Goh K.M."/>
            <person name="Shamsir M.S."/>
            <person name="Lim S.W."/>
        </authorList>
    </citation>
    <scope>NUCLEOTIDE SEQUENCE [LARGE SCALE GENOMIC DNA]</scope>
    <source>
        <strain evidence="2 3">KCTC 42399</strain>
    </source>
</reference>
<dbReference type="Gene3D" id="1.25.40.10">
    <property type="entry name" value="Tetratricopeptide repeat domain"/>
    <property type="match status" value="2"/>
</dbReference>